<comment type="caution">
    <text evidence="2">The sequence shown here is derived from an EMBL/GenBank/DDBJ whole genome shotgun (WGS) entry which is preliminary data.</text>
</comment>
<dbReference type="GO" id="GO:0005524">
    <property type="term" value="F:ATP binding"/>
    <property type="evidence" value="ECO:0007669"/>
    <property type="project" value="InterPro"/>
</dbReference>
<dbReference type="Pfam" id="PF00005">
    <property type="entry name" value="ABC_tran"/>
    <property type="match status" value="1"/>
</dbReference>
<dbReference type="PANTHER" id="PTHR24221">
    <property type="entry name" value="ATP-BINDING CASSETTE SUB-FAMILY B"/>
    <property type="match status" value="1"/>
</dbReference>
<accession>A0A328TXK1</accession>
<dbReference type="GO" id="GO:0016887">
    <property type="term" value="F:ATP hydrolysis activity"/>
    <property type="evidence" value="ECO:0007669"/>
    <property type="project" value="InterPro"/>
</dbReference>
<keyword evidence="3" id="KW-1185">Reference proteome</keyword>
<protein>
    <recommendedName>
        <fullName evidence="1">ABC transporter domain-containing protein</fullName>
    </recommendedName>
</protein>
<dbReference type="Gene3D" id="3.40.50.300">
    <property type="entry name" value="P-loop containing nucleotide triphosphate hydrolases"/>
    <property type="match status" value="1"/>
</dbReference>
<dbReference type="EMBL" id="QLUW01000003">
    <property type="protein sequence ID" value="RAP75170.1"/>
    <property type="molecule type" value="Genomic_DNA"/>
</dbReference>
<dbReference type="AlphaFoldDB" id="A0A328TXK1"/>
<dbReference type="InterPro" id="IPR003439">
    <property type="entry name" value="ABC_transporter-like_ATP-bd"/>
</dbReference>
<dbReference type="InterPro" id="IPR027417">
    <property type="entry name" value="P-loop_NTPase"/>
</dbReference>
<sequence>MFLDVRFERLHIPHSYAPCFFLFRAEIGERGVKLSGGQRQRIALARLFLRNPSVILLDEATSALDNESEKLVQQSIQEIGRDKTVIMVAHRLSTVLHADTIFVMKKGRIVESGSHNELLRANCYYKALYLEQNPAGAVSVLKNKVS</sequence>
<dbReference type="SUPFAM" id="SSF52540">
    <property type="entry name" value="P-loop containing nucleoside triphosphate hydrolases"/>
    <property type="match status" value="1"/>
</dbReference>
<gene>
    <name evidence="2" type="ORF">DL346_17465</name>
</gene>
<evidence type="ECO:0000313" key="2">
    <source>
        <dbReference type="EMBL" id="RAP75170.1"/>
    </source>
</evidence>
<dbReference type="InterPro" id="IPR039421">
    <property type="entry name" value="Type_1_exporter"/>
</dbReference>
<dbReference type="GO" id="GO:0042626">
    <property type="term" value="F:ATPase-coupled transmembrane transporter activity"/>
    <property type="evidence" value="ECO:0007669"/>
    <property type="project" value="TreeGrafter"/>
</dbReference>
<organism evidence="2 3">
    <name type="scientific">Paenibacillus montanisoli</name>
    <dbReference type="NCBI Taxonomy" id="2081970"/>
    <lineage>
        <taxon>Bacteria</taxon>
        <taxon>Bacillati</taxon>
        <taxon>Bacillota</taxon>
        <taxon>Bacilli</taxon>
        <taxon>Bacillales</taxon>
        <taxon>Paenibacillaceae</taxon>
        <taxon>Paenibacillus</taxon>
    </lineage>
</organism>
<name>A0A328TXK1_9BACL</name>
<reference evidence="2 3" key="1">
    <citation type="submission" date="2018-06" db="EMBL/GenBank/DDBJ databases">
        <title>Paenibacillus montanisoli sp. nov., isolated from mountain area soil.</title>
        <authorList>
            <person name="Wu M."/>
        </authorList>
    </citation>
    <scope>NUCLEOTIDE SEQUENCE [LARGE SCALE GENOMIC DNA]</scope>
    <source>
        <strain evidence="2 3">RA17</strain>
    </source>
</reference>
<dbReference type="OrthoDB" id="9802264at2"/>
<evidence type="ECO:0000313" key="3">
    <source>
        <dbReference type="Proteomes" id="UP000249260"/>
    </source>
</evidence>
<proteinExistence type="predicted"/>
<dbReference type="PANTHER" id="PTHR24221:SF654">
    <property type="entry name" value="ATP-BINDING CASSETTE SUB-FAMILY B MEMBER 6"/>
    <property type="match status" value="1"/>
</dbReference>
<feature type="domain" description="ABC transporter" evidence="1">
    <location>
        <begin position="27"/>
        <end position="62"/>
    </location>
</feature>
<evidence type="ECO:0000259" key="1">
    <source>
        <dbReference type="Pfam" id="PF00005"/>
    </source>
</evidence>
<dbReference type="Proteomes" id="UP000249260">
    <property type="component" value="Unassembled WGS sequence"/>
</dbReference>